<accession>A0AA88M998</accession>
<dbReference type="InterPro" id="IPR039398">
    <property type="entry name" value="Deltex_fam"/>
</dbReference>
<dbReference type="EC" id="2.3.2.27" evidence="5"/>
<feature type="region of interest" description="Disordered" evidence="6">
    <location>
        <begin position="300"/>
        <end position="328"/>
    </location>
</feature>
<dbReference type="GO" id="GO:0008270">
    <property type="term" value="F:zinc ion binding"/>
    <property type="evidence" value="ECO:0007669"/>
    <property type="project" value="UniProtKB-KW"/>
</dbReference>
<feature type="region of interest" description="Disordered" evidence="6">
    <location>
        <begin position="1"/>
        <end position="27"/>
    </location>
</feature>
<evidence type="ECO:0000313" key="9">
    <source>
        <dbReference type="Proteomes" id="UP001187415"/>
    </source>
</evidence>
<dbReference type="Pfam" id="PF18102">
    <property type="entry name" value="DTC"/>
    <property type="match status" value="1"/>
</dbReference>
<comment type="catalytic activity">
    <reaction evidence="1 5">
        <text>S-ubiquitinyl-[E2 ubiquitin-conjugating enzyme]-L-cysteine + [acceptor protein]-L-lysine = [E2 ubiquitin-conjugating enzyme]-L-cysteine + N(6)-ubiquitinyl-[acceptor protein]-L-lysine.</text>
        <dbReference type="EC" id="2.3.2.27"/>
    </reaction>
</comment>
<dbReference type="Gene3D" id="3.30.390.130">
    <property type="match status" value="1"/>
</dbReference>
<keyword evidence="5" id="KW-0963">Cytoplasm</keyword>
<dbReference type="AlphaFoldDB" id="A0AA88M998"/>
<keyword evidence="5" id="KW-0862">Zinc</keyword>
<dbReference type="EMBL" id="JAUPFM010000013">
    <property type="protein sequence ID" value="KAK2833140.1"/>
    <property type="molecule type" value="Genomic_DNA"/>
</dbReference>
<comment type="pathway">
    <text evidence="2 5">Protein modification; protein ubiquitination.</text>
</comment>
<dbReference type="InterPro" id="IPR039399">
    <property type="entry name" value="Deltex_C_sf"/>
</dbReference>
<evidence type="ECO:0000256" key="3">
    <source>
        <dbReference type="ARBA" id="ARBA00022679"/>
    </source>
</evidence>
<dbReference type="InterPro" id="IPR039396">
    <property type="entry name" value="Deltex_C"/>
</dbReference>
<keyword evidence="9" id="KW-1185">Reference proteome</keyword>
<comment type="similarity">
    <text evidence="5">Belongs to the Deltex family.</text>
</comment>
<dbReference type="GO" id="GO:0005737">
    <property type="term" value="C:cytoplasm"/>
    <property type="evidence" value="ECO:0007669"/>
    <property type="project" value="UniProtKB-SubCell"/>
</dbReference>
<sequence length="526" mass="58066">MGQKSKDDSTASTVSPRGRSSSFSNQIGKDKQDVFTDEIRVSSLLWMYLKKSYSTRVDDLTSDVQIKEIRQEGSNDLTVTVSGAKSSKVSTCQRGLRKLIDSVSVDFSSQLLQLSELGVTDPADETLLACCAEIQSRSKKVIILIIKENLHIHGPRMLCLKAAAILSEVFSGHSATTEERTFSTSNLSPFRFSEKNENQMTTLHCTSSPQVMLESRTAKIGWTGGGQEEGTNYRSDHRETELVNGSMSRPLARKDPVIREKVNIPGKLEMDGQKTETFVSHTTTGHDRTLRHVNGVRLATAHTEKDTTPQKKERNTYSTQTDSTEQKQAQIEEIPLETRSGQRDPEFSCVCGEKGTSMMRTKCGVTMCSQCLDTVHGQCRVCHEAARTPQGIVGKMNCSRLQLSLPGHNKCNTIKITYCIPDGIQVEGHPSPGKPFQGGTFEAYLPDCDEARKLVPRLEKAFKQGVTFTVISKEKGARLSWGSIPHKTSFQGGKSGNAYPDSTYLTRLSDALTSQGIEEHPAIFKK</sequence>
<dbReference type="GO" id="GO:0016567">
    <property type="term" value="P:protein ubiquitination"/>
    <property type="evidence" value="ECO:0007669"/>
    <property type="project" value="UniProtKB-UniRule"/>
</dbReference>
<dbReference type="GO" id="GO:0061630">
    <property type="term" value="F:ubiquitin protein ligase activity"/>
    <property type="evidence" value="ECO:0007669"/>
    <property type="project" value="UniProtKB-UniRule"/>
</dbReference>
<keyword evidence="5" id="KW-0863">Zinc-finger</keyword>
<dbReference type="GO" id="GO:0007219">
    <property type="term" value="P:Notch signaling pathway"/>
    <property type="evidence" value="ECO:0007669"/>
    <property type="project" value="InterPro"/>
</dbReference>
<dbReference type="Proteomes" id="UP001187415">
    <property type="component" value="Unassembled WGS sequence"/>
</dbReference>
<protein>
    <recommendedName>
        <fullName evidence="5">E3 ubiquitin-protein ligase</fullName>
        <ecNumber evidence="5">2.3.2.27</ecNumber>
    </recommendedName>
</protein>
<comment type="subcellular location">
    <subcellularLocation>
        <location evidence="5">Cytoplasm</location>
    </subcellularLocation>
</comment>
<dbReference type="PANTHER" id="PTHR12622">
    <property type="entry name" value="DELTEX-RELATED"/>
    <property type="match status" value="1"/>
</dbReference>
<feature type="compositionally biased region" description="Polar residues" evidence="6">
    <location>
        <begin position="10"/>
        <end position="27"/>
    </location>
</feature>
<reference evidence="8" key="1">
    <citation type="submission" date="2023-07" db="EMBL/GenBank/DDBJ databases">
        <title>Chromosome-level Genome Assembly of Striped Snakehead (Channa striata).</title>
        <authorList>
            <person name="Liu H."/>
        </authorList>
    </citation>
    <scope>NUCLEOTIDE SEQUENCE</scope>
    <source>
        <strain evidence="8">Gz</strain>
        <tissue evidence="8">Muscle</tissue>
    </source>
</reference>
<gene>
    <name evidence="8" type="ORF">Q5P01_017029</name>
</gene>
<evidence type="ECO:0000256" key="4">
    <source>
        <dbReference type="ARBA" id="ARBA00022723"/>
    </source>
</evidence>
<feature type="domain" description="Deltex C-terminal" evidence="7">
    <location>
        <begin position="394"/>
        <end position="517"/>
    </location>
</feature>
<evidence type="ECO:0000259" key="7">
    <source>
        <dbReference type="Pfam" id="PF18102"/>
    </source>
</evidence>
<evidence type="ECO:0000256" key="6">
    <source>
        <dbReference type="SAM" id="MobiDB-lite"/>
    </source>
</evidence>
<feature type="compositionally biased region" description="Polar residues" evidence="6">
    <location>
        <begin position="316"/>
        <end position="328"/>
    </location>
</feature>
<comment type="caution">
    <text evidence="8">The sequence shown here is derived from an EMBL/GenBank/DDBJ whole genome shotgun (WGS) entry which is preliminary data.</text>
</comment>
<organism evidence="8 9">
    <name type="scientific">Channa striata</name>
    <name type="common">Snakehead murrel</name>
    <name type="synonym">Ophicephalus striatus</name>
    <dbReference type="NCBI Taxonomy" id="64152"/>
    <lineage>
        <taxon>Eukaryota</taxon>
        <taxon>Metazoa</taxon>
        <taxon>Chordata</taxon>
        <taxon>Craniata</taxon>
        <taxon>Vertebrata</taxon>
        <taxon>Euteleostomi</taxon>
        <taxon>Actinopterygii</taxon>
        <taxon>Neopterygii</taxon>
        <taxon>Teleostei</taxon>
        <taxon>Neoteleostei</taxon>
        <taxon>Acanthomorphata</taxon>
        <taxon>Anabantaria</taxon>
        <taxon>Anabantiformes</taxon>
        <taxon>Channoidei</taxon>
        <taxon>Channidae</taxon>
        <taxon>Channa</taxon>
    </lineage>
</organism>
<name>A0AA88M998_CHASR</name>
<evidence type="ECO:0000313" key="8">
    <source>
        <dbReference type="EMBL" id="KAK2833140.1"/>
    </source>
</evidence>
<proteinExistence type="inferred from homology"/>
<feature type="compositionally biased region" description="Basic and acidic residues" evidence="6">
    <location>
        <begin position="302"/>
        <end position="315"/>
    </location>
</feature>
<evidence type="ECO:0000256" key="1">
    <source>
        <dbReference type="ARBA" id="ARBA00000900"/>
    </source>
</evidence>
<keyword evidence="3 5" id="KW-0808">Transferase</keyword>
<evidence type="ECO:0000256" key="2">
    <source>
        <dbReference type="ARBA" id="ARBA00004906"/>
    </source>
</evidence>
<evidence type="ECO:0000256" key="5">
    <source>
        <dbReference type="RuleBase" id="RU367105"/>
    </source>
</evidence>
<keyword evidence="4 5" id="KW-0479">Metal-binding</keyword>